<evidence type="ECO:0000256" key="2">
    <source>
        <dbReference type="ARBA" id="ARBA00009142"/>
    </source>
</evidence>
<feature type="transmembrane region" description="Helical" evidence="8">
    <location>
        <begin position="92"/>
        <end position="108"/>
    </location>
</feature>
<keyword evidence="5 8" id="KW-0812">Transmembrane</keyword>
<comment type="caution">
    <text evidence="9">The sequence shown here is derived from an EMBL/GenBank/DDBJ whole genome shotgun (WGS) entry which is preliminary data.</text>
</comment>
<keyword evidence="3" id="KW-0813">Transport</keyword>
<evidence type="ECO:0000256" key="6">
    <source>
        <dbReference type="ARBA" id="ARBA00022989"/>
    </source>
</evidence>
<feature type="transmembrane region" description="Helical" evidence="8">
    <location>
        <begin position="174"/>
        <end position="194"/>
    </location>
</feature>
<dbReference type="Proteomes" id="UP001231915">
    <property type="component" value="Unassembled WGS sequence"/>
</dbReference>
<evidence type="ECO:0000256" key="7">
    <source>
        <dbReference type="ARBA" id="ARBA00023136"/>
    </source>
</evidence>
<proteinExistence type="inferred from homology"/>
<keyword evidence="6 8" id="KW-1133">Transmembrane helix</keyword>
<dbReference type="InterPro" id="IPR002781">
    <property type="entry name" value="TM_pro_TauE-like"/>
</dbReference>
<dbReference type="RefSeq" id="WP_284136322.1">
    <property type="nucleotide sequence ID" value="NZ_JASJUT010000001.1"/>
</dbReference>
<accession>A0ABT7EFN0</accession>
<reference evidence="9 10" key="1">
    <citation type="submission" date="2023-05" db="EMBL/GenBank/DDBJ databases">
        <title>Pseudoalteromonas ardens sp. nov., Pseudoalteromonas obscura sp. nov., and Pseudoalteromonas umbrosa sp. nov., isolated from the coral Montipora capitata.</title>
        <authorList>
            <person name="Thomas E.M."/>
            <person name="Smith E.M."/>
            <person name="Papke E."/>
            <person name="Shlafstein M.D."/>
            <person name="Oline D.K."/>
            <person name="Videau P."/>
            <person name="Saw J.H."/>
            <person name="Strangman W.K."/>
            <person name="Ushijima B."/>
        </authorList>
    </citation>
    <scope>NUCLEOTIDE SEQUENCE [LARGE SCALE GENOMIC DNA]</scope>
    <source>
        <strain evidence="9 10">P94</strain>
    </source>
</reference>
<evidence type="ECO:0000256" key="4">
    <source>
        <dbReference type="ARBA" id="ARBA00022475"/>
    </source>
</evidence>
<evidence type="ECO:0000256" key="1">
    <source>
        <dbReference type="ARBA" id="ARBA00004651"/>
    </source>
</evidence>
<evidence type="ECO:0000313" key="10">
    <source>
        <dbReference type="Proteomes" id="UP001231915"/>
    </source>
</evidence>
<organism evidence="9 10">
    <name type="scientific">Pseudoalteromonas obscura</name>
    <dbReference type="NCBI Taxonomy" id="3048491"/>
    <lineage>
        <taxon>Bacteria</taxon>
        <taxon>Pseudomonadati</taxon>
        <taxon>Pseudomonadota</taxon>
        <taxon>Gammaproteobacteria</taxon>
        <taxon>Alteromonadales</taxon>
        <taxon>Pseudoalteromonadaceae</taxon>
        <taxon>Pseudoalteromonas</taxon>
    </lineage>
</organism>
<feature type="transmembrane region" description="Helical" evidence="8">
    <location>
        <begin position="215"/>
        <end position="236"/>
    </location>
</feature>
<feature type="transmembrane region" description="Helical" evidence="8">
    <location>
        <begin position="67"/>
        <end position="86"/>
    </location>
</feature>
<dbReference type="EMBL" id="JASJUT010000001">
    <property type="protein sequence ID" value="MDK2594080.1"/>
    <property type="molecule type" value="Genomic_DNA"/>
</dbReference>
<keyword evidence="7 8" id="KW-0472">Membrane</keyword>
<keyword evidence="10" id="KW-1185">Reference proteome</keyword>
<comment type="similarity">
    <text evidence="2 8">Belongs to the 4-toluene sulfonate uptake permease (TSUP) (TC 2.A.102) family.</text>
</comment>
<dbReference type="Pfam" id="PF01925">
    <property type="entry name" value="TauE"/>
    <property type="match status" value="1"/>
</dbReference>
<feature type="transmembrane region" description="Helical" evidence="8">
    <location>
        <begin position="120"/>
        <end position="141"/>
    </location>
</feature>
<feature type="transmembrane region" description="Helical" evidence="8">
    <location>
        <begin position="26"/>
        <end position="46"/>
    </location>
</feature>
<dbReference type="PANTHER" id="PTHR30269:SF37">
    <property type="entry name" value="MEMBRANE TRANSPORTER PROTEIN"/>
    <property type="match status" value="1"/>
</dbReference>
<protein>
    <recommendedName>
        <fullName evidence="8">Probable membrane transporter protein</fullName>
    </recommendedName>
</protein>
<evidence type="ECO:0000256" key="5">
    <source>
        <dbReference type="ARBA" id="ARBA00022692"/>
    </source>
</evidence>
<sequence length="239" mass="25598">MELLLGIIAFTTSLIAAIIGFGGGMLLIAVLPMFLSPAIIIPIHGITQIASNTSRALFSISYVKWSLLPAFLIGSVIGTLLFGLVLYNLPTTYIPAAIGLYLLLNIWYKPFANYVSQFENYYVIGVLQTGLGLLVGATGPLSLSVLTKQLKCKDEIIATSAVFMTLSHLAKVPIFAMLSSTLLQSGSLILYMVIGSIAGSYCGSKLRLSSNNAKLIWIIKLTLTALAIKMLASLFISQS</sequence>
<name>A0ABT7EFN0_9GAMM</name>
<evidence type="ECO:0000256" key="3">
    <source>
        <dbReference type="ARBA" id="ARBA00022448"/>
    </source>
</evidence>
<evidence type="ECO:0000313" key="9">
    <source>
        <dbReference type="EMBL" id="MDK2594080.1"/>
    </source>
</evidence>
<keyword evidence="4 8" id="KW-1003">Cell membrane</keyword>
<gene>
    <name evidence="9" type="ORF">QNM18_03220</name>
</gene>
<dbReference type="InterPro" id="IPR052017">
    <property type="entry name" value="TSUP"/>
</dbReference>
<dbReference type="PANTHER" id="PTHR30269">
    <property type="entry name" value="TRANSMEMBRANE PROTEIN YFCA"/>
    <property type="match status" value="1"/>
</dbReference>
<evidence type="ECO:0000256" key="8">
    <source>
        <dbReference type="RuleBase" id="RU363041"/>
    </source>
</evidence>
<comment type="subcellular location">
    <subcellularLocation>
        <location evidence="1 8">Cell membrane</location>
        <topology evidence="1 8">Multi-pass membrane protein</topology>
    </subcellularLocation>
</comment>